<dbReference type="GO" id="GO:0005506">
    <property type="term" value="F:iron ion binding"/>
    <property type="evidence" value="ECO:0007669"/>
    <property type="project" value="InterPro"/>
</dbReference>
<dbReference type="EMBL" id="FQVN01000003">
    <property type="protein sequence ID" value="SHF43941.1"/>
    <property type="molecule type" value="Genomic_DNA"/>
</dbReference>
<dbReference type="RefSeq" id="WP_073482277.1">
    <property type="nucleotide sequence ID" value="NZ_FQVN01000003.1"/>
</dbReference>
<gene>
    <name evidence="8" type="ORF">SAMN05444320_103648</name>
</gene>
<keyword evidence="3 7" id="KW-0479">Metal-binding</keyword>
<keyword evidence="9" id="KW-1185">Reference proteome</keyword>
<organism evidence="8 9">
    <name type="scientific">Streptoalloteichus hindustanus</name>
    <dbReference type="NCBI Taxonomy" id="2017"/>
    <lineage>
        <taxon>Bacteria</taxon>
        <taxon>Bacillati</taxon>
        <taxon>Actinomycetota</taxon>
        <taxon>Actinomycetes</taxon>
        <taxon>Pseudonocardiales</taxon>
        <taxon>Pseudonocardiaceae</taxon>
        <taxon>Streptoalloteichus</taxon>
    </lineage>
</organism>
<dbReference type="InterPro" id="IPR017972">
    <property type="entry name" value="Cyt_P450_CS"/>
</dbReference>
<dbReference type="PRINTS" id="PR00359">
    <property type="entry name" value="BP450"/>
</dbReference>
<accession>A0A1M5BN75</accession>
<dbReference type="Proteomes" id="UP000184501">
    <property type="component" value="Unassembled WGS sequence"/>
</dbReference>
<evidence type="ECO:0000313" key="8">
    <source>
        <dbReference type="EMBL" id="SHF43941.1"/>
    </source>
</evidence>
<keyword evidence="6 7" id="KW-0503">Monooxygenase</keyword>
<keyword evidence="2 7" id="KW-0349">Heme</keyword>
<dbReference type="InterPro" id="IPR001128">
    <property type="entry name" value="Cyt_P450"/>
</dbReference>
<dbReference type="CDD" id="cd11031">
    <property type="entry name" value="Cyp158A-like"/>
    <property type="match status" value="1"/>
</dbReference>
<dbReference type="Pfam" id="PF00067">
    <property type="entry name" value="p450"/>
    <property type="match status" value="1"/>
</dbReference>
<dbReference type="Gene3D" id="1.10.630.10">
    <property type="entry name" value="Cytochrome P450"/>
    <property type="match status" value="1"/>
</dbReference>
<reference evidence="8 9" key="1">
    <citation type="submission" date="2016-11" db="EMBL/GenBank/DDBJ databases">
        <authorList>
            <person name="Jaros S."/>
            <person name="Januszkiewicz K."/>
            <person name="Wedrychowicz H."/>
        </authorList>
    </citation>
    <scope>NUCLEOTIDE SEQUENCE [LARGE SCALE GENOMIC DNA]</scope>
    <source>
        <strain evidence="8 9">DSM 44523</strain>
    </source>
</reference>
<dbReference type="SUPFAM" id="SSF48264">
    <property type="entry name" value="Cytochrome P450"/>
    <property type="match status" value="1"/>
</dbReference>
<dbReference type="STRING" id="2017.SAMN05444320_103648"/>
<dbReference type="FunFam" id="1.10.630.10:FF:000018">
    <property type="entry name" value="Cytochrome P450 monooxygenase"/>
    <property type="match status" value="1"/>
</dbReference>
<evidence type="ECO:0000313" key="9">
    <source>
        <dbReference type="Proteomes" id="UP000184501"/>
    </source>
</evidence>
<protein>
    <submittedName>
        <fullName evidence="8">Cytochrome P450</fullName>
    </submittedName>
</protein>
<dbReference type="GO" id="GO:0016705">
    <property type="term" value="F:oxidoreductase activity, acting on paired donors, with incorporation or reduction of molecular oxygen"/>
    <property type="evidence" value="ECO:0007669"/>
    <property type="project" value="InterPro"/>
</dbReference>
<evidence type="ECO:0000256" key="6">
    <source>
        <dbReference type="ARBA" id="ARBA00023033"/>
    </source>
</evidence>
<keyword evidence="5 7" id="KW-0408">Iron</keyword>
<evidence type="ECO:0000256" key="1">
    <source>
        <dbReference type="ARBA" id="ARBA00010617"/>
    </source>
</evidence>
<dbReference type="InterPro" id="IPR036396">
    <property type="entry name" value="Cyt_P450_sf"/>
</dbReference>
<dbReference type="OrthoDB" id="141712at2"/>
<name>A0A1M5BN75_STRHI</name>
<dbReference type="PANTHER" id="PTHR46696">
    <property type="entry name" value="P450, PUTATIVE (EUROFUNG)-RELATED"/>
    <property type="match status" value="1"/>
</dbReference>
<dbReference type="PROSITE" id="PS00086">
    <property type="entry name" value="CYTOCHROME_P450"/>
    <property type="match status" value="1"/>
</dbReference>
<dbReference type="PANTHER" id="PTHR46696:SF1">
    <property type="entry name" value="CYTOCHROME P450 YJIB-RELATED"/>
    <property type="match status" value="1"/>
</dbReference>
<evidence type="ECO:0000256" key="4">
    <source>
        <dbReference type="ARBA" id="ARBA00023002"/>
    </source>
</evidence>
<evidence type="ECO:0000256" key="2">
    <source>
        <dbReference type="ARBA" id="ARBA00022617"/>
    </source>
</evidence>
<evidence type="ECO:0000256" key="5">
    <source>
        <dbReference type="ARBA" id="ARBA00023004"/>
    </source>
</evidence>
<sequence length="402" mass="44826">MTEATTDGQPLPYPFGDGRQIDLEQRYAELRDTPGLVKVQLPYGRDCWLATRYEDARTVLGDPRFSRAAAVGPDVPRPNPEQPGDGGILMLDPPEHTRIRGVASRAFTARRVEEMRERTRALVERLVDEMVGHGAPADLVAHVALPLPVLVICEMLGVPFADRDDFQRWSSAFLSTTLLPPETVVEYGGALRDYMSELVEQRRAEPADDLISAMLRASDEQGRITRDELVTLAIGILVAGHETTATQLPNFVYVLDRERDQWDLLRERPDLVPRAVEELVRWVPLGVSSAFPRYAKEDVEVGGVLVRAGEPVLAAIGSANRDERVFPDADRVDVLRESNPHIGFGHGPHHCLGAQLARMELQEGLRALVTRLPDLRVAVADDELDWKSGMFVRGFRELPVTW</sequence>
<keyword evidence="4 7" id="KW-0560">Oxidoreductase</keyword>
<dbReference type="GO" id="GO:0020037">
    <property type="term" value="F:heme binding"/>
    <property type="evidence" value="ECO:0007669"/>
    <property type="project" value="InterPro"/>
</dbReference>
<dbReference type="AlphaFoldDB" id="A0A1M5BN75"/>
<evidence type="ECO:0000256" key="3">
    <source>
        <dbReference type="ARBA" id="ARBA00022723"/>
    </source>
</evidence>
<comment type="similarity">
    <text evidence="1 7">Belongs to the cytochrome P450 family.</text>
</comment>
<evidence type="ECO:0000256" key="7">
    <source>
        <dbReference type="RuleBase" id="RU000461"/>
    </source>
</evidence>
<dbReference type="InterPro" id="IPR002397">
    <property type="entry name" value="Cyt_P450_B"/>
</dbReference>
<dbReference type="GO" id="GO:0004497">
    <property type="term" value="F:monooxygenase activity"/>
    <property type="evidence" value="ECO:0007669"/>
    <property type="project" value="UniProtKB-KW"/>
</dbReference>
<proteinExistence type="inferred from homology"/>
<dbReference type="PRINTS" id="PR00385">
    <property type="entry name" value="P450"/>
</dbReference>